<protein>
    <submittedName>
        <fullName evidence="1">Uncharacterized protein</fullName>
    </submittedName>
</protein>
<reference evidence="1" key="1">
    <citation type="submission" date="2021-03" db="EMBL/GenBank/DDBJ databases">
        <title>Draft genome sequence of rust myrtle Austropuccinia psidii MF-1, a brazilian biotype.</title>
        <authorList>
            <person name="Quecine M.C."/>
            <person name="Pachon D.M.R."/>
            <person name="Bonatelli M.L."/>
            <person name="Correr F.H."/>
            <person name="Franceschini L.M."/>
            <person name="Leite T.F."/>
            <person name="Margarido G.R.A."/>
            <person name="Almeida C.A."/>
            <person name="Ferrarezi J.A."/>
            <person name="Labate C.A."/>
        </authorList>
    </citation>
    <scope>NUCLEOTIDE SEQUENCE</scope>
    <source>
        <strain evidence="1">MF-1</strain>
    </source>
</reference>
<keyword evidence="2" id="KW-1185">Reference proteome</keyword>
<accession>A0A9Q3C200</accession>
<evidence type="ECO:0000313" key="1">
    <source>
        <dbReference type="EMBL" id="MBW0476881.1"/>
    </source>
</evidence>
<dbReference type="AlphaFoldDB" id="A0A9Q3C200"/>
<gene>
    <name evidence="1" type="ORF">O181_016596</name>
</gene>
<dbReference type="Proteomes" id="UP000765509">
    <property type="component" value="Unassembled WGS sequence"/>
</dbReference>
<evidence type="ECO:0000313" key="2">
    <source>
        <dbReference type="Proteomes" id="UP000765509"/>
    </source>
</evidence>
<organism evidence="1 2">
    <name type="scientific">Austropuccinia psidii MF-1</name>
    <dbReference type="NCBI Taxonomy" id="1389203"/>
    <lineage>
        <taxon>Eukaryota</taxon>
        <taxon>Fungi</taxon>
        <taxon>Dikarya</taxon>
        <taxon>Basidiomycota</taxon>
        <taxon>Pucciniomycotina</taxon>
        <taxon>Pucciniomycetes</taxon>
        <taxon>Pucciniales</taxon>
        <taxon>Sphaerophragmiaceae</taxon>
        <taxon>Austropuccinia</taxon>
    </lineage>
</organism>
<proteinExistence type="predicted"/>
<name>A0A9Q3C200_9BASI</name>
<comment type="caution">
    <text evidence="1">The sequence shown here is derived from an EMBL/GenBank/DDBJ whole genome shotgun (WGS) entry which is preliminary data.</text>
</comment>
<dbReference type="EMBL" id="AVOT02004619">
    <property type="protein sequence ID" value="MBW0476881.1"/>
    <property type="molecule type" value="Genomic_DNA"/>
</dbReference>
<sequence length="204" mass="22931">MFPQILLTKGIRLEQAPPNSPQTNGYRSPNNILSECRATIQPIYDLGKIIPFGIKVVVRNENHTSKVNVTGRSMRALTFEPFSDALRVFDPSTGKVSITRDFAQLRSETSIILWEDPSSLPLIDNPPPRQVATLPVLKAEDHSLSSQLPATTRKPRYNYAPHDILSDLIAQNILKGEKHQRRSPDRLMLADVITYKQAHSNPDE</sequence>